<dbReference type="AlphaFoldDB" id="A0AAV5NUK7"/>
<evidence type="ECO:0000313" key="2">
    <source>
        <dbReference type="Proteomes" id="UP001156690"/>
    </source>
</evidence>
<comment type="caution">
    <text evidence="1">The sequence shown here is derived from an EMBL/GenBank/DDBJ whole genome shotgun (WGS) entry which is preliminary data.</text>
</comment>
<accession>A0AAV5NUK7</accession>
<reference evidence="2" key="1">
    <citation type="journal article" date="2019" name="Int. J. Syst. Evol. Microbiol.">
        <title>The Global Catalogue of Microorganisms (GCM) 10K type strain sequencing project: providing services to taxonomists for standard genome sequencing and annotation.</title>
        <authorList>
            <consortium name="The Broad Institute Genomics Platform"/>
            <consortium name="The Broad Institute Genome Sequencing Center for Infectious Disease"/>
            <person name="Wu L."/>
            <person name="Ma J."/>
        </authorList>
    </citation>
    <scope>NUCLEOTIDE SEQUENCE [LARGE SCALE GENOMIC DNA]</scope>
    <source>
        <strain evidence="2">NBRC 15640</strain>
    </source>
</reference>
<organism evidence="1 2">
    <name type="scientific">Vibrio penaeicida</name>
    <dbReference type="NCBI Taxonomy" id="104609"/>
    <lineage>
        <taxon>Bacteria</taxon>
        <taxon>Pseudomonadati</taxon>
        <taxon>Pseudomonadota</taxon>
        <taxon>Gammaproteobacteria</taxon>
        <taxon>Vibrionales</taxon>
        <taxon>Vibrionaceae</taxon>
        <taxon>Vibrio</taxon>
    </lineage>
</organism>
<dbReference type="RefSeq" id="WP_185829861.1">
    <property type="nucleotide sequence ID" value="NZ_AP025145.1"/>
</dbReference>
<dbReference type="EMBL" id="BSNX01000055">
    <property type="protein sequence ID" value="GLQ74188.1"/>
    <property type="molecule type" value="Genomic_DNA"/>
</dbReference>
<dbReference type="Proteomes" id="UP001156690">
    <property type="component" value="Unassembled WGS sequence"/>
</dbReference>
<evidence type="ECO:0000313" key="1">
    <source>
        <dbReference type="EMBL" id="GLQ74188.1"/>
    </source>
</evidence>
<keyword evidence="2" id="KW-1185">Reference proteome</keyword>
<proteinExistence type="predicted"/>
<sequence>MGLDLGSVYVANQMAKKMVEEKLYGQPSSKIERPSLFRRLASKVKKTE</sequence>
<gene>
    <name evidence="1" type="ORF">GCM10007932_35490</name>
</gene>
<protein>
    <submittedName>
        <fullName evidence="1">Uncharacterized protein</fullName>
    </submittedName>
</protein>
<name>A0AAV5NUK7_9VIBR</name>